<comment type="caution">
    <text evidence="8">The sequence shown here is derived from an EMBL/GenBank/DDBJ whole genome shotgun (WGS) entry which is preliminary data.</text>
</comment>
<organism evidence="8 9">
    <name type="scientific">Pyrrhoderma noxium</name>
    <dbReference type="NCBI Taxonomy" id="2282107"/>
    <lineage>
        <taxon>Eukaryota</taxon>
        <taxon>Fungi</taxon>
        <taxon>Dikarya</taxon>
        <taxon>Basidiomycota</taxon>
        <taxon>Agaricomycotina</taxon>
        <taxon>Agaricomycetes</taxon>
        <taxon>Hymenochaetales</taxon>
        <taxon>Hymenochaetaceae</taxon>
        <taxon>Pyrrhoderma</taxon>
    </lineage>
</organism>
<keyword evidence="3" id="KW-0999">Mitochondrion inner membrane</keyword>
<dbReference type="GO" id="GO:0006120">
    <property type="term" value="P:mitochondrial electron transport, NADH to ubiquinone"/>
    <property type="evidence" value="ECO:0007669"/>
    <property type="project" value="InterPro"/>
</dbReference>
<feature type="region of interest" description="Disordered" evidence="7">
    <location>
        <begin position="1"/>
        <end position="20"/>
    </location>
</feature>
<keyword evidence="2" id="KW-0812">Transmembrane</keyword>
<sequence>MASEEAHNTASTSAGPSHYEPKPTVQYTSYVALQAGAFGIVVSALQNALGQHNKGAMGIFTRTGGTIGFFAAMGATFAATESIVANTREKNDALNGVAGGCAAGFLAGIRAGSIPVAVASCAFLGTAVGVYDHAGKLAGDRASPRRGKSAGNGSSNQNRQ</sequence>
<reference evidence="8 9" key="1">
    <citation type="journal article" date="2017" name="Mol. Ecol.">
        <title>Comparative and population genomic landscape of Phellinus noxius: A hypervariable fungus causing root rot in trees.</title>
        <authorList>
            <person name="Chung C.L."/>
            <person name="Lee T.J."/>
            <person name="Akiba M."/>
            <person name="Lee H.H."/>
            <person name="Kuo T.H."/>
            <person name="Liu D."/>
            <person name="Ke H.M."/>
            <person name="Yokoi T."/>
            <person name="Roa M.B."/>
            <person name="Lu M.J."/>
            <person name="Chang Y.Y."/>
            <person name="Ann P.J."/>
            <person name="Tsai J.N."/>
            <person name="Chen C.Y."/>
            <person name="Tzean S.S."/>
            <person name="Ota Y."/>
            <person name="Hattori T."/>
            <person name="Sahashi N."/>
            <person name="Liou R.F."/>
            <person name="Kikuchi T."/>
            <person name="Tsai I.J."/>
        </authorList>
    </citation>
    <scope>NUCLEOTIDE SEQUENCE [LARGE SCALE GENOMIC DNA]</scope>
    <source>
        <strain evidence="8 9">FFPRI411160</strain>
    </source>
</reference>
<dbReference type="GO" id="GO:0005743">
    <property type="term" value="C:mitochondrial inner membrane"/>
    <property type="evidence" value="ECO:0007669"/>
    <property type="project" value="UniProtKB-SubCell"/>
</dbReference>
<dbReference type="PANTHER" id="PTHR21382">
    <property type="entry name" value="NADH-UBIQUINONE OXIDOREDUCTASE SUBUNIT"/>
    <property type="match status" value="1"/>
</dbReference>
<evidence type="ECO:0000313" key="8">
    <source>
        <dbReference type="EMBL" id="PAV22268.1"/>
    </source>
</evidence>
<dbReference type="OrthoDB" id="1913277at2759"/>
<keyword evidence="6" id="KW-0472">Membrane</keyword>
<dbReference type="PANTHER" id="PTHR21382:SF1">
    <property type="entry name" value="NADH DEHYDROGENASE [UBIQUINONE] 1 ALPHA SUBCOMPLEX SUBUNIT 11"/>
    <property type="match status" value="1"/>
</dbReference>
<evidence type="ECO:0000256" key="7">
    <source>
        <dbReference type="SAM" id="MobiDB-lite"/>
    </source>
</evidence>
<evidence type="ECO:0000313" key="9">
    <source>
        <dbReference type="Proteomes" id="UP000217199"/>
    </source>
</evidence>
<evidence type="ECO:0000256" key="6">
    <source>
        <dbReference type="ARBA" id="ARBA00023136"/>
    </source>
</evidence>
<protein>
    <submittedName>
        <fullName evidence="8">Nadh-ubiquinone oxidoreductase 213 kDa subunit</fullName>
    </submittedName>
</protein>
<dbReference type="GO" id="GO:0045271">
    <property type="term" value="C:respiratory chain complex I"/>
    <property type="evidence" value="ECO:0007669"/>
    <property type="project" value="InterPro"/>
</dbReference>
<evidence type="ECO:0000256" key="4">
    <source>
        <dbReference type="ARBA" id="ARBA00022989"/>
    </source>
</evidence>
<keyword evidence="4" id="KW-1133">Transmembrane helix</keyword>
<comment type="subcellular location">
    <subcellularLocation>
        <location evidence="1">Mitochondrion inner membrane</location>
        <topology evidence="1">Multi-pass membrane protein</topology>
    </subcellularLocation>
</comment>
<dbReference type="AlphaFoldDB" id="A0A286URP1"/>
<keyword evidence="9" id="KW-1185">Reference proteome</keyword>
<proteinExistence type="predicted"/>
<dbReference type="EMBL" id="NBII01000002">
    <property type="protein sequence ID" value="PAV22268.1"/>
    <property type="molecule type" value="Genomic_DNA"/>
</dbReference>
<feature type="compositionally biased region" description="Polar residues" evidence="7">
    <location>
        <begin position="151"/>
        <end position="160"/>
    </location>
</feature>
<keyword evidence="5" id="KW-0496">Mitochondrion</keyword>
<evidence type="ECO:0000256" key="2">
    <source>
        <dbReference type="ARBA" id="ARBA00022692"/>
    </source>
</evidence>
<evidence type="ECO:0000256" key="1">
    <source>
        <dbReference type="ARBA" id="ARBA00004448"/>
    </source>
</evidence>
<evidence type="ECO:0000256" key="3">
    <source>
        <dbReference type="ARBA" id="ARBA00022792"/>
    </source>
</evidence>
<dbReference type="Proteomes" id="UP000217199">
    <property type="component" value="Unassembled WGS sequence"/>
</dbReference>
<dbReference type="InterPro" id="IPR039205">
    <property type="entry name" value="NDUFA11"/>
</dbReference>
<accession>A0A286URP1</accession>
<dbReference type="InParanoid" id="A0A286URP1"/>
<name>A0A286URP1_9AGAM</name>
<dbReference type="STRING" id="2282107.A0A286URP1"/>
<dbReference type="Pfam" id="PF02466">
    <property type="entry name" value="Tim17"/>
    <property type="match status" value="1"/>
</dbReference>
<feature type="region of interest" description="Disordered" evidence="7">
    <location>
        <begin position="138"/>
        <end position="160"/>
    </location>
</feature>
<gene>
    <name evidence="8" type="ORF">PNOK_0222500</name>
</gene>
<evidence type="ECO:0000256" key="5">
    <source>
        <dbReference type="ARBA" id="ARBA00023128"/>
    </source>
</evidence>